<dbReference type="PANTHER" id="PTHR42776">
    <property type="entry name" value="SERINE PEPTIDASE S9 FAMILY MEMBER"/>
    <property type="match status" value="1"/>
</dbReference>
<dbReference type="Proteomes" id="UP000187486">
    <property type="component" value="Unassembled WGS sequence"/>
</dbReference>
<dbReference type="InterPro" id="IPR029058">
    <property type="entry name" value="AB_hydrolase_fold"/>
</dbReference>
<organism evidence="3 4">
    <name type="scientific">Amycolatopsis coloradensis</name>
    <dbReference type="NCBI Taxonomy" id="76021"/>
    <lineage>
        <taxon>Bacteria</taxon>
        <taxon>Bacillati</taxon>
        <taxon>Actinomycetota</taxon>
        <taxon>Actinomycetes</taxon>
        <taxon>Pseudonocardiales</taxon>
        <taxon>Pseudonocardiaceae</taxon>
        <taxon>Amycolatopsis</taxon>
    </lineage>
</organism>
<dbReference type="RefSeq" id="WP_076163439.1">
    <property type="nucleotide sequence ID" value="NZ_JBEZVB010000044.1"/>
</dbReference>
<dbReference type="SUPFAM" id="SSF82171">
    <property type="entry name" value="DPP6 N-terminal domain-like"/>
    <property type="match status" value="1"/>
</dbReference>
<reference evidence="3 4" key="1">
    <citation type="submission" date="2016-01" db="EMBL/GenBank/DDBJ databases">
        <title>Amycolatopsis coloradensis genome sequencing and assembly.</title>
        <authorList>
            <person name="Mayilraj S."/>
        </authorList>
    </citation>
    <scope>NUCLEOTIDE SEQUENCE [LARGE SCALE GENOMIC DNA]</scope>
    <source>
        <strain evidence="3 4">DSM 44225</strain>
    </source>
</reference>
<dbReference type="GO" id="GO:0006508">
    <property type="term" value="P:proteolysis"/>
    <property type="evidence" value="ECO:0007669"/>
    <property type="project" value="InterPro"/>
</dbReference>
<protein>
    <submittedName>
        <fullName evidence="3">S9 family peptidase</fullName>
    </submittedName>
</protein>
<dbReference type="OrthoDB" id="3325701at2"/>
<dbReference type="GO" id="GO:0004252">
    <property type="term" value="F:serine-type endopeptidase activity"/>
    <property type="evidence" value="ECO:0007669"/>
    <property type="project" value="TreeGrafter"/>
</dbReference>
<dbReference type="PANTHER" id="PTHR42776:SF27">
    <property type="entry name" value="DIPEPTIDYL PEPTIDASE FAMILY MEMBER 6"/>
    <property type="match status" value="1"/>
</dbReference>
<accession>A0A1R0KQK1</accession>
<dbReference type="EMBL" id="MQUQ01000012">
    <property type="protein sequence ID" value="OLZ49434.1"/>
    <property type="molecule type" value="Genomic_DNA"/>
</dbReference>
<dbReference type="Gene3D" id="2.120.10.30">
    <property type="entry name" value="TolB, C-terminal domain"/>
    <property type="match status" value="1"/>
</dbReference>
<proteinExistence type="predicted"/>
<sequence length="587" mass="63614">MLTAEQIVDSHFPSVPAFSSDGKWVAYQVSTITKSVPEIWLAAVDGSEKPRKLAEGSSPQWSADALYFLRDGRVCSGDEELFAWRSEITGFLPLHDRIVFIAEDETPAPAVWVWSESLRPARLRSFDPRTGEIGTLIEDHVVDVARRPDDGALAIVTWPTPEPDPGGLEPRLSVLDLETGERHDLGQVAFEAASPVWWRDEDGWHIAYLGTPELVGGRAVFDVSVETGEHRNLTEESTCPVKLAQVDSGPPLVLVADGLDTALHRLGSGEVSFWRGQADAVASNGEIVVTVLSTAYRPRDVHCGPVGGALTRVSDTAPEFAGISWGSQERLSYKASDGLALDGLLVLPPGKTRADGPFSLVTRIHGGPYDRHADGFMLGWFPSAQWLALAGHAVFLPNPRGGQGHGHEFAASVAGRVGLEEWSDIETGIDLLIAEGVADPERLGIVGGSHGGYMTAWAVGQTRRFKAALMVAGICDWSMLAATGELGPLVESAHSGSIGWEGTGPHRHDQLSPISFASKVETPVLIVHGAEDTNVPLSQAEFFHRALRHFGVEHDLVVYPGEGHSFRGREHQLDLLRRTREWFARLL</sequence>
<keyword evidence="1" id="KW-0378">Hydrolase</keyword>
<dbReference type="STRING" id="76021.BS329_22520"/>
<dbReference type="Gene3D" id="3.40.50.1820">
    <property type="entry name" value="alpha/beta hydrolase"/>
    <property type="match status" value="1"/>
</dbReference>
<evidence type="ECO:0000259" key="2">
    <source>
        <dbReference type="Pfam" id="PF00326"/>
    </source>
</evidence>
<dbReference type="AlphaFoldDB" id="A0A1R0KQK1"/>
<dbReference type="Pfam" id="PF00326">
    <property type="entry name" value="Peptidase_S9"/>
    <property type="match status" value="1"/>
</dbReference>
<keyword evidence="4" id="KW-1185">Reference proteome</keyword>
<evidence type="ECO:0000313" key="4">
    <source>
        <dbReference type="Proteomes" id="UP000187486"/>
    </source>
</evidence>
<evidence type="ECO:0000256" key="1">
    <source>
        <dbReference type="ARBA" id="ARBA00022801"/>
    </source>
</evidence>
<dbReference type="InterPro" id="IPR011042">
    <property type="entry name" value="6-blade_b-propeller_TolB-like"/>
</dbReference>
<gene>
    <name evidence="3" type="ORF">BS329_22520</name>
</gene>
<comment type="caution">
    <text evidence="3">The sequence shown here is derived from an EMBL/GenBank/DDBJ whole genome shotgun (WGS) entry which is preliminary data.</text>
</comment>
<evidence type="ECO:0000313" key="3">
    <source>
        <dbReference type="EMBL" id="OLZ49434.1"/>
    </source>
</evidence>
<dbReference type="SUPFAM" id="SSF53474">
    <property type="entry name" value="alpha/beta-Hydrolases"/>
    <property type="match status" value="1"/>
</dbReference>
<feature type="domain" description="Peptidase S9 prolyl oligopeptidase catalytic" evidence="2">
    <location>
        <begin position="384"/>
        <end position="586"/>
    </location>
</feature>
<name>A0A1R0KQK1_9PSEU</name>
<dbReference type="InterPro" id="IPR001375">
    <property type="entry name" value="Peptidase_S9_cat"/>
</dbReference>